<evidence type="ECO:0000313" key="2">
    <source>
        <dbReference type="Proteomes" id="UP001152561"/>
    </source>
</evidence>
<dbReference type="PANTHER" id="PTHR48049">
    <property type="entry name" value="GLYCOSYLTRANSFERASE"/>
    <property type="match status" value="1"/>
</dbReference>
<comment type="caution">
    <text evidence="1">The sequence shown here is derived from an EMBL/GenBank/DDBJ whole genome shotgun (WGS) entry which is preliminary data.</text>
</comment>
<protein>
    <submittedName>
        <fullName evidence="1">Uncharacterized protein</fullName>
    </submittedName>
</protein>
<dbReference type="SUPFAM" id="SSF53756">
    <property type="entry name" value="UDP-Glycosyltransferase/glycogen phosphorylase"/>
    <property type="match status" value="1"/>
</dbReference>
<dbReference type="AlphaFoldDB" id="A0A9Q1MZZ8"/>
<dbReference type="OrthoDB" id="1740195at2759"/>
<organism evidence="1 2">
    <name type="scientific">Anisodus acutangulus</name>
    <dbReference type="NCBI Taxonomy" id="402998"/>
    <lineage>
        <taxon>Eukaryota</taxon>
        <taxon>Viridiplantae</taxon>
        <taxon>Streptophyta</taxon>
        <taxon>Embryophyta</taxon>
        <taxon>Tracheophyta</taxon>
        <taxon>Spermatophyta</taxon>
        <taxon>Magnoliopsida</taxon>
        <taxon>eudicotyledons</taxon>
        <taxon>Gunneridae</taxon>
        <taxon>Pentapetalae</taxon>
        <taxon>asterids</taxon>
        <taxon>lamiids</taxon>
        <taxon>Solanales</taxon>
        <taxon>Solanaceae</taxon>
        <taxon>Solanoideae</taxon>
        <taxon>Hyoscyameae</taxon>
        <taxon>Anisodus</taxon>
    </lineage>
</organism>
<dbReference type="GO" id="GO:0035251">
    <property type="term" value="F:UDP-glucosyltransferase activity"/>
    <property type="evidence" value="ECO:0007669"/>
    <property type="project" value="InterPro"/>
</dbReference>
<gene>
    <name evidence="1" type="ORF">K7X08_009705</name>
</gene>
<dbReference type="InterPro" id="IPR050481">
    <property type="entry name" value="UDP-glycosyltransf_plant"/>
</dbReference>
<sequence>MMNYFDYKTMHVFWSELDDRGFPLYYEPSVIRVLLTQVGSLVLRDWRFKSLFPEGAEASEASVDLLDLEQVQYLKAAYDLLQEPIERFIADEKAHWIILDFSPYWIVECAETLEIPIIYFSIFPAAALGFSIASTATGELAPENFTSPASELLHVPSTLSLRRYEALEIVPSFFQEDALNVQQIYFLYVEPWAMAICSCKELDSVHKLIDKPAIPIGLLPTPSRNRGDDSILQGMFKWLDEQKPISVLFVGFGSEMKLSKQQVDEIAYGLELSGLPFIWVALEFVLNFLS</sequence>
<dbReference type="EMBL" id="JAJAGQ010000001">
    <property type="protein sequence ID" value="KAJ8573194.1"/>
    <property type="molecule type" value="Genomic_DNA"/>
</dbReference>
<dbReference type="PANTHER" id="PTHR48049:SF57">
    <property type="entry name" value="UDP-GLYCOSYLTRANSFERASE 91C1-LIKE"/>
    <property type="match status" value="1"/>
</dbReference>
<evidence type="ECO:0000313" key="1">
    <source>
        <dbReference type="EMBL" id="KAJ8573194.1"/>
    </source>
</evidence>
<keyword evidence="2" id="KW-1185">Reference proteome</keyword>
<name>A0A9Q1MZZ8_9SOLA</name>
<reference evidence="2" key="1">
    <citation type="journal article" date="2023" name="Proc. Natl. Acad. Sci. U.S.A.">
        <title>Genomic and structural basis for evolution of tropane alkaloid biosynthesis.</title>
        <authorList>
            <person name="Wanga Y.-J."/>
            <person name="Taina T."/>
            <person name="Yua J.-Y."/>
            <person name="Lia J."/>
            <person name="Xua B."/>
            <person name="Chenc J."/>
            <person name="D'Auriad J.C."/>
            <person name="Huanga J.-P."/>
            <person name="Huanga S.-X."/>
        </authorList>
    </citation>
    <scope>NUCLEOTIDE SEQUENCE [LARGE SCALE GENOMIC DNA]</scope>
    <source>
        <strain evidence="2">cv. KIB-2019</strain>
    </source>
</reference>
<dbReference type="Proteomes" id="UP001152561">
    <property type="component" value="Unassembled WGS sequence"/>
</dbReference>
<proteinExistence type="predicted"/>
<dbReference type="Gene3D" id="3.40.50.2000">
    <property type="entry name" value="Glycogen Phosphorylase B"/>
    <property type="match status" value="2"/>
</dbReference>
<accession>A0A9Q1MZZ8</accession>